<feature type="domain" description="CAAX prenyl protease 2/Lysostaphin resistance protein A-like" evidence="2">
    <location>
        <begin position="110"/>
        <end position="204"/>
    </location>
</feature>
<gene>
    <name evidence="3" type="ORF">SAMN02787073_1057</name>
</gene>
<dbReference type="Proteomes" id="UP000184108">
    <property type="component" value="Unassembled WGS sequence"/>
</dbReference>
<reference evidence="4" key="1">
    <citation type="submission" date="2016-11" db="EMBL/GenBank/DDBJ databases">
        <authorList>
            <person name="Varghese N."/>
            <person name="Submissions S."/>
        </authorList>
    </citation>
    <scope>NUCLEOTIDE SEQUENCE [LARGE SCALE GENOMIC DNA]</scope>
    <source>
        <strain evidence="4">YR203</strain>
    </source>
</reference>
<feature type="transmembrane region" description="Helical" evidence="1">
    <location>
        <begin position="223"/>
        <end position="241"/>
    </location>
</feature>
<feature type="transmembrane region" description="Helical" evidence="1">
    <location>
        <begin position="78"/>
        <end position="99"/>
    </location>
</feature>
<evidence type="ECO:0000313" key="3">
    <source>
        <dbReference type="EMBL" id="SHE75771.1"/>
    </source>
</evidence>
<evidence type="ECO:0000313" key="4">
    <source>
        <dbReference type="Proteomes" id="UP000184108"/>
    </source>
</evidence>
<keyword evidence="1" id="KW-0812">Transmembrane</keyword>
<dbReference type="AlphaFoldDB" id="A0A1M4W3C1"/>
<dbReference type="Pfam" id="PF02517">
    <property type="entry name" value="Rce1-like"/>
    <property type="match status" value="1"/>
</dbReference>
<dbReference type="EMBL" id="FQVE01000001">
    <property type="protein sequence ID" value="SHE75771.1"/>
    <property type="molecule type" value="Genomic_DNA"/>
</dbReference>
<feature type="transmembrane region" description="Helical" evidence="1">
    <location>
        <begin position="111"/>
        <end position="135"/>
    </location>
</feature>
<evidence type="ECO:0000256" key="1">
    <source>
        <dbReference type="SAM" id="Phobius"/>
    </source>
</evidence>
<proteinExistence type="predicted"/>
<accession>A0A1M4W3C1</accession>
<dbReference type="InterPro" id="IPR003675">
    <property type="entry name" value="Rce1/LyrA-like_dom"/>
</dbReference>
<dbReference type="GO" id="GO:0004175">
    <property type="term" value="F:endopeptidase activity"/>
    <property type="evidence" value="ECO:0007669"/>
    <property type="project" value="UniProtKB-ARBA"/>
</dbReference>
<organism evidence="3 4">
    <name type="scientific">Chryseobacterium vrystaatense</name>
    <dbReference type="NCBI Taxonomy" id="307480"/>
    <lineage>
        <taxon>Bacteria</taxon>
        <taxon>Pseudomonadati</taxon>
        <taxon>Bacteroidota</taxon>
        <taxon>Flavobacteriia</taxon>
        <taxon>Flavobacteriales</taxon>
        <taxon>Weeksellaceae</taxon>
        <taxon>Chryseobacterium group</taxon>
        <taxon>Chryseobacterium</taxon>
    </lineage>
</organism>
<name>A0A1M4W3C1_9FLAO</name>
<feature type="transmembrane region" description="Helical" evidence="1">
    <location>
        <begin position="45"/>
        <end position="63"/>
    </location>
</feature>
<evidence type="ECO:0000259" key="2">
    <source>
        <dbReference type="Pfam" id="PF02517"/>
    </source>
</evidence>
<keyword evidence="1" id="KW-1133">Transmembrane helix</keyword>
<dbReference type="RefSeq" id="WP_073171572.1">
    <property type="nucleotide sequence ID" value="NZ_FQVE01000001.1"/>
</dbReference>
<dbReference type="GO" id="GO:0080120">
    <property type="term" value="P:CAAX-box protein maturation"/>
    <property type="evidence" value="ECO:0007669"/>
    <property type="project" value="UniProtKB-ARBA"/>
</dbReference>
<feature type="transmembrane region" description="Helical" evidence="1">
    <location>
        <begin position="192"/>
        <end position="211"/>
    </location>
</feature>
<feature type="transmembrane region" description="Helical" evidence="1">
    <location>
        <begin position="167"/>
        <end position="186"/>
    </location>
</feature>
<protein>
    <recommendedName>
        <fullName evidence="2">CAAX prenyl protease 2/Lysostaphin resistance protein A-like domain-containing protein</fullName>
    </recommendedName>
</protein>
<feature type="transmembrane region" description="Helical" evidence="1">
    <location>
        <begin position="141"/>
        <end position="160"/>
    </location>
</feature>
<feature type="transmembrane region" description="Helical" evidence="1">
    <location>
        <begin position="6"/>
        <end position="25"/>
    </location>
</feature>
<keyword evidence="1" id="KW-0472">Membrane</keyword>
<sequence>MNKTLRFYITFILGFSVYYFFDLLYFKNIQIWIRDLSESKAVAHVIAYSATLIPLILTLRILFPEKKLIFLFSLDQSILKGFSLAFLGTLPMLAGYFIYFNLTDRIDIQSLFINTISSAFFEEIIFRAFLIGILFRFTKLGFISSIFFGSLLFAQVHLYQSSHPAELIEIFLITFLGSVFFSWVYIETHYNLWTAIFLHCFMNLYWEVFSVSDNVSGNTYGNIFKILSILLMVVIIIYHKFKHRAYFEITGKTLFMKTRKV</sequence>